<keyword evidence="2" id="KW-1185">Reference proteome</keyword>
<sequence>MTVWCCSTFTTAGVLTPFPDPSGSLTSVSEPAIPNSNELLRIGADWGSFDFEDN</sequence>
<protein>
    <submittedName>
        <fullName evidence="1">Uncharacterized protein</fullName>
    </submittedName>
</protein>
<comment type="caution">
    <text evidence="1">The sequence shown here is derived from an EMBL/GenBank/DDBJ whole genome shotgun (WGS) entry which is preliminary data.</text>
</comment>
<gene>
    <name evidence="1" type="ORF">DPMN_054383</name>
</gene>
<dbReference type="Proteomes" id="UP000828390">
    <property type="component" value="Unassembled WGS sequence"/>
</dbReference>
<reference evidence="1" key="1">
    <citation type="journal article" date="2019" name="bioRxiv">
        <title>The Genome of the Zebra Mussel, Dreissena polymorpha: A Resource for Invasive Species Research.</title>
        <authorList>
            <person name="McCartney M.A."/>
            <person name="Auch B."/>
            <person name="Kono T."/>
            <person name="Mallez S."/>
            <person name="Zhang Y."/>
            <person name="Obille A."/>
            <person name="Becker A."/>
            <person name="Abrahante J.E."/>
            <person name="Garbe J."/>
            <person name="Badalamenti J.P."/>
            <person name="Herman A."/>
            <person name="Mangelson H."/>
            <person name="Liachko I."/>
            <person name="Sullivan S."/>
            <person name="Sone E.D."/>
            <person name="Koren S."/>
            <person name="Silverstein K.A.T."/>
            <person name="Beckman K.B."/>
            <person name="Gohl D.M."/>
        </authorList>
    </citation>
    <scope>NUCLEOTIDE SEQUENCE</scope>
    <source>
        <strain evidence="1">Duluth1</strain>
        <tissue evidence="1">Whole animal</tissue>
    </source>
</reference>
<accession>A0A9D4HPQ3</accession>
<evidence type="ECO:0000313" key="1">
    <source>
        <dbReference type="EMBL" id="KAH3728427.1"/>
    </source>
</evidence>
<name>A0A9D4HPQ3_DREPO</name>
<proteinExistence type="predicted"/>
<evidence type="ECO:0000313" key="2">
    <source>
        <dbReference type="Proteomes" id="UP000828390"/>
    </source>
</evidence>
<organism evidence="1 2">
    <name type="scientific">Dreissena polymorpha</name>
    <name type="common">Zebra mussel</name>
    <name type="synonym">Mytilus polymorpha</name>
    <dbReference type="NCBI Taxonomy" id="45954"/>
    <lineage>
        <taxon>Eukaryota</taxon>
        <taxon>Metazoa</taxon>
        <taxon>Spiralia</taxon>
        <taxon>Lophotrochozoa</taxon>
        <taxon>Mollusca</taxon>
        <taxon>Bivalvia</taxon>
        <taxon>Autobranchia</taxon>
        <taxon>Heteroconchia</taxon>
        <taxon>Euheterodonta</taxon>
        <taxon>Imparidentia</taxon>
        <taxon>Neoheterodontei</taxon>
        <taxon>Myida</taxon>
        <taxon>Dreissenoidea</taxon>
        <taxon>Dreissenidae</taxon>
        <taxon>Dreissena</taxon>
    </lineage>
</organism>
<dbReference type="AlphaFoldDB" id="A0A9D4HPQ3"/>
<dbReference type="EMBL" id="JAIWYP010000012">
    <property type="protein sequence ID" value="KAH3728427.1"/>
    <property type="molecule type" value="Genomic_DNA"/>
</dbReference>
<reference evidence="1" key="2">
    <citation type="submission" date="2020-11" db="EMBL/GenBank/DDBJ databases">
        <authorList>
            <person name="McCartney M.A."/>
            <person name="Auch B."/>
            <person name="Kono T."/>
            <person name="Mallez S."/>
            <person name="Becker A."/>
            <person name="Gohl D.M."/>
            <person name="Silverstein K.A.T."/>
            <person name="Koren S."/>
            <person name="Bechman K.B."/>
            <person name="Herman A."/>
            <person name="Abrahante J.E."/>
            <person name="Garbe J."/>
        </authorList>
    </citation>
    <scope>NUCLEOTIDE SEQUENCE</scope>
    <source>
        <strain evidence="1">Duluth1</strain>
        <tissue evidence="1">Whole animal</tissue>
    </source>
</reference>